<dbReference type="EMBL" id="JBFALK010000010">
    <property type="protein sequence ID" value="MEV0970801.1"/>
    <property type="molecule type" value="Genomic_DNA"/>
</dbReference>
<dbReference type="RefSeq" id="WP_061258054.1">
    <property type="nucleotide sequence ID" value="NZ_JBFALK010000010.1"/>
</dbReference>
<dbReference type="SUPFAM" id="SSF143212">
    <property type="entry name" value="Rv2632c-like"/>
    <property type="match status" value="1"/>
</dbReference>
<accession>A0ABV3GHA4</accession>
<reference evidence="1 2" key="1">
    <citation type="submission" date="2024-06" db="EMBL/GenBank/DDBJ databases">
        <title>The Natural Products Discovery Center: Release of the First 8490 Sequenced Strains for Exploring Actinobacteria Biosynthetic Diversity.</title>
        <authorList>
            <person name="Kalkreuter E."/>
            <person name="Kautsar S.A."/>
            <person name="Yang D."/>
            <person name="Bader C.D."/>
            <person name="Teijaro C.N."/>
            <person name="Fluegel L."/>
            <person name="Davis C.M."/>
            <person name="Simpson J.R."/>
            <person name="Lauterbach L."/>
            <person name="Steele A.D."/>
            <person name="Gui C."/>
            <person name="Meng S."/>
            <person name="Li G."/>
            <person name="Viehrig K."/>
            <person name="Ye F."/>
            <person name="Su P."/>
            <person name="Kiefer A.F."/>
            <person name="Nichols A."/>
            <person name="Cepeda A.J."/>
            <person name="Yan W."/>
            <person name="Fan B."/>
            <person name="Jiang Y."/>
            <person name="Adhikari A."/>
            <person name="Zheng C.-J."/>
            <person name="Schuster L."/>
            <person name="Cowan T.M."/>
            <person name="Smanski M.J."/>
            <person name="Chevrette M.G."/>
            <person name="De Carvalho L.P.S."/>
            <person name="Shen B."/>
        </authorList>
    </citation>
    <scope>NUCLEOTIDE SEQUENCE [LARGE SCALE GENOMIC DNA]</scope>
    <source>
        <strain evidence="1 2">NPDC050100</strain>
    </source>
</reference>
<keyword evidence="2" id="KW-1185">Reference proteome</keyword>
<dbReference type="Pfam" id="PF08962">
    <property type="entry name" value="Rv2632c-like"/>
    <property type="match status" value="1"/>
</dbReference>
<sequence>MEAKQWSIQIYITEEDDETSARAVLTTRDDTHVAGVGRARRNPADPSVPEIGDELAVARALADLTGKLFAIGSDDIAGCARQG</sequence>
<evidence type="ECO:0000313" key="1">
    <source>
        <dbReference type="EMBL" id="MEV0970801.1"/>
    </source>
</evidence>
<dbReference type="InterPro" id="IPR038070">
    <property type="entry name" value="Rv2632c-like_sf"/>
</dbReference>
<name>A0ABV3GHA4_MICGL</name>
<gene>
    <name evidence="1" type="ORF">AB0I59_19385</name>
</gene>
<proteinExistence type="predicted"/>
<dbReference type="InterPro" id="IPR015057">
    <property type="entry name" value="Rv2632c-like"/>
</dbReference>
<dbReference type="Gene3D" id="3.30.160.240">
    <property type="entry name" value="Rv1738"/>
    <property type="match status" value="1"/>
</dbReference>
<organism evidence="1 2">
    <name type="scientific">Microtetraspora glauca</name>
    <dbReference type="NCBI Taxonomy" id="1996"/>
    <lineage>
        <taxon>Bacteria</taxon>
        <taxon>Bacillati</taxon>
        <taxon>Actinomycetota</taxon>
        <taxon>Actinomycetes</taxon>
        <taxon>Streptosporangiales</taxon>
        <taxon>Streptosporangiaceae</taxon>
        <taxon>Microtetraspora</taxon>
    </lineage>
</organism>
<dbReference type="Proteomes" id="UP001551675">
    <property type="component" value="Unassembled WGS sequence"/>
</dbReference>
<evidence type="ECO:0000313" key="2">
    <source>
        <dbReference type="Proteomes" id="UP001551675"/>
    </source>
</evidence>
<comment type="caution">
    <text evidence="1">The sequence shown here is derived from an EMBL/GenBank/DDBJ whole genome shotgun (WGS) entry which is preliminary data.</text>
</comment>
<protein>
    <submittedName>
        <fullName evidence="1">DUF1876 domain-containing protein</fullName>
    </submittedName>
</protein>